<keyword evidence="2" id="KW-1185">Reference proteome</keyword>
<dbReference type="OrthoDB" id="787262at2"/>
<dbReference type="RefSeq" id="WP_132222007.1">
    <property type="nucleotide sequence ID" value="NZ_SMGO01000001.1"/>
</dbReference>
<reference evidence="1 2" key="1">
    <citation type="submission" date="2019-03" db="EMBL/GenBank/DDBJ databases">
        <title>Genomic Encyclopedia of Archaeal and Bacterial Type Strains, Phase II (KMG-II): from individual species to whole genera.</title>
        <authorList>
            <person name="Goeker M."/>
        </authorList>
    </citation>
    <scope>NUCLEOTIDE SEQUENCE [LARGE SCALE GENOMIC DNA]</scope>
    <source>
        <strain evidence="1 2">DSM 22554</strain>
    </source>
</reference>
<dbReference type="AlphaFoldDB" id="A0A4R1M338"/>
<organism evidence="1 2">
    <name type="scientific">Albibacterium bauzanense</name>
    <dbReference type="NCBI Taxonomy" id="653929"/>
    <lineage>
        <taxon>Bacteria</taxon>
        <taxon>Pseudomonadati</taxon>
        <taxon>Bacteroidota</taxon>
        <taxon>Sphingobacteriia</taxon>
        <taxon>Sphingobacteriales</taxon>
        <taxon>Sphingobacteriaceae</taxon>
        <taxon>Albibacterium</taxon>
    </lineage>
</organism>
<protein>
    <submittedName>
        <fullName evidence="1">Uncharacterized protein</fullName>
    </submittedName>
</protein>
<name>A0A4R1M338_9SPHI</name>
<gene>
    <name evidence="1" type="ORF">C8N28_0954</name>
</gene>
<sequence length="313" mass="36425">MQQQLSELRRNIILLFTLCVLVVSACTLPEKGNRDGKRPPFLPIAGIDFYEARRSFDNGLSFDTIGFQQEPVWMLRFINNDTVSIYSPTLNMMGEYPIYYDHDSIFNFGTEWFRVKSLDKDSMLFQRLSVKGLRVKESLSNVYMKFYSESFIRDSLKSTIEELRKPNHADSVFIRKRVERANRNPQTIDSVFSARDGVQLRSINSNLSVARYEYDPGEAIGKSLAYRYLYPEFDIEIKNAYKDFYYSFSVLVDQYGKMTVGKFITSPEFEESRKRVLQGIIDVYLQNWMEIKPGTTLGMPHSTLIMLHVKGIK</sequence>
<evidence type="ECO:0000313" key="2">
    <source>
        <dbReference type="Proteomes" id="UP000294616"/>
    </source>
</evidence>
<proteinExistence type="predicted"/>
<dbReference type="Proteomes" id="UP000294616">
    <property type="component" value="Unassembled WGS sequence"/>
</dbReference>
<accession>A0A4R1M338</accession>
<dbReference type="EMBL" id="SMGO01000001">
    <property type="protein sequence ID" value="TCK85642.1"/>
    <property type="molecule type" value="Genomic_DNA"/>
</dbReference>
<evidence type="ECO:0000313" key="1">
    <source>
        <dbReference type="EMBL" id="TCK85642.1"/>
    </source>
</evidence>
<comment type="caution">
    <text evidence="1">The sequence shown here is derived from an EMBL/GenBank/DDBJ whole genome shotgun (WGS) entry which is preliminary data.</text>
</comment>